<proteinExistence type="inferred from homology"/>
<evidence type="ECO:0000256" key="4">
    <source>
        <dbReference type="ARBA" id="ARBA00022475"/>
    </source>
</evidence>
<dbReference type="EMBL" id="WNBM01000006">
    <property type="protein sequence ID" value="MTT76328.1"/>
    <property type="molecule type" value="Genomic_DNA"/>
</dbReference>
<dbReference type="AlphaFoldDB" id="A0A7X2XHV2"/>
<comment type="caution">
    <text evidence="10">The sequence shown here is derived from an EMBL/GenBank/DDBJ whole genome shotgun (WGS) entry which is preliminary data.</text>
</comment>
<dbReference type="Gene3D" id="1.20.1720.10">
    <property type="entry name" value="Multidrug resistance protein D"/>
    <property type="match status" value="1"/>
</dbReference>
<feature type="transmembrane region" description="Helical" evidence="8">
    <location>
        <begin position="54"/>
        <end position="73"/>
    </location>
</feature>
<evidence type="ECO:0000256" key="7">
    <source>
        <dbReference type="ARBA" id="ARBA00023136"/>
    </source>
</evidence>
<feature type="transmembrane region" description="Helical" evidence="8">
    <location>
        <begin position="85"/>
        <end position="104"/>
    </location>
</feature>
<feature type="domain" description="Major facilitator superfamily (MFS) profile" evidence="9">
    <location>
        <begin position="19"/>
        <end position="403"/>
    </location>
</feature>
<dbReference type="InterPro" id="IPR011701">
    <property type="entry name" value="MFS"/>
</dbReference>
<name>A0A7X2XHV2_9FIRM</name>
<feature type="transmembrane region" description="Helical" evidence="8">
    <location>
        <begin position="312"/>
        <end position="337"/>
    </location>
</feature>
<dbReference type="GO" id="GO:0042910">
    <property type="term" value="F:xenobiotic transmembrane transporter activity"/>
    <property type="evidence" value="ECO:0007669"/>
    <property type="project" value="InterPro"/>
</dbReference>
<evidence type="ECO:0000256" key="1">
    <source>
        <dbReference type="ARBA" id="ARBA00004651"/>
    </source>
</evidence>
<keyword evidence="7 8" id="KW-0472">Membrane</keyword>
<evidence type="ECO:0000313" key="11">
    <source>
        <dbReference type="EMBL" id="MTU04392.1"/>
    </source>
</evidence>
<protein>
    <recommendedName>
        <fullName evidence="8">Bcr/CflA family efflux transporter</fullName>
    </recommendedName>
</protein>
<dbReference type="EMBL" id="WNBW01000006">
    <property type="protein sequence ID" value="MTU04392.1"/>
    <property type="molecule type" value="Genomic_DNA"/>
</dbReference>
<evidence type="ECO:0000256" key="5">
    <source>
        <dbReference type="ARBA" id="ARBA00022692"/>
    </source>
</evidence>
<dbReference type="PANTHER" id="PTHR23502:SF132">
    <property type="entry name" value="POLYAMINE TRANSPORTER 2-RELATED"/>
    <property type="match status" value="1"/>
</dbReference>
<comment type="similarity">
    <text evidence="2 8">Belongs to the major facilitator superfamily. Bcr/CmlA family.</text>
</comment>
<feature type="transmembrane region" description="Helical" evidence="8">
    <location>
        <begin position="213"/>
        <end position="237"/>
    </location>
</feature>
<keyword evidence="12" id="KW-1185">Reference proteome</keyword>
<evidence type="ECO:0000259" key="9">
    <source>
        <dbReference type="PROSITE" id="PS50850"/>
    </source>
</evidence>
<gene>
    <name evidence="10" type="ORF">GMD11_08630</name>
    <name evidence="11" type="ORF">GMD18_08285</name>
</gene>
<dbReference type="RefSeq" id="WP_155164131.1">
    <property type="nucleotide sequence ID" value="NZ_WNBG01000006.1"/>
</dbReference>
<keyword evidence="6 8" id="KW-1133">Transmembrane helix</keyword>
<comment type="subcellular location">
    <subcellularLocation>
        <location evidence="1 8">Cell membrane</location>
        <topology evidence="1 8">Multi-pass membrane protein</topology>
    </subcellularLocation>
</comment>
<dbReference type="NCBIfam" id="TIGR00710">
    <property type="entry name" value="efflux_Bcr_CflA"/>
    <property type="match status" value="1"/>
</dbReference>
<dbReference type="PANTHER" id="PTHR23502">
    <property type="entry name" value="MAJOR FACILITATOR SUPERFAMILY"/>
    <property type="match status" value="1"/>
</dbReference>
<dbReference type="InterPro" id="IPR020846">
    <property type="entry name" value="MFS_dom"/>
</dbReference>
<dbReference type="GO" id="GO:1990961">
    <property type="term" value="P:xenobiotic detoxification by transmembrane export across the plasma membrane"/>
    <property type="evidence" value="ECO:0007669"/>
    <property type="project" value="InterPro"/>
</dbReference>
<dbReference type="InterPro" id="IPR036259">
    <property type="entry name" value="MFS_trans_sf"/>
</dbReference>
<evidence type="ECO:0000256" key="8">
    <source>
        <dbReference type="RuleBase" id="RU365088"/>
    </source>
</evidence>
<evidence type="ECO:0000313" key="10">
    <source>
        <dbReference type="EMBL" id="MTT76328.1"/>
    </source>
</evidence>
<dbReference type="SUPFAM" id="SSF103473">
    <property type="entry name" value="MFS general substrate transporter"/>
    <property type="match status" value="1"/>
</dbReference>
<reference evidence="12 13" key="1">
    <citation type="journal article" date="2019" name="Nat. Med.">
        <title>A library of human gut bacterial isolates paired with longitudinal multiomics data enables mechanistic microbiome research.</title>
        <authorList>
            <person name="Poyet M."/>
            <person name="Groussin M."/>
            <person name="Gibbons S.M."/>
            <person name="Avila-Pacheco J."/>
            <person name="Jiang X."/>
            <person name="Kearney S.M."/>
            <person name="Perrotta A.R."/>
            <person name="Berdy B."/>
            <person name="Zhao S."/>
            <person name="Lieberman T.D."/>
            <person name="Swanson P.K."/>
            <person name="Smith M."/>
            <person name="Roesemann S."/>
            <person name="Alexander J.E."/>
            <person name="Rich S.A."/>
            <person name="Livny J."/>
            <person name="Vlamakis H."/>
            <person name="Clish C."/>
            <person name="Bullock K."/>
            <person name="Deik A."/>
            <person name="Scott J."/>
            <person name="Pierce K.A."/>
            <person name="Xavier R.J."/>
            <person name="Alm E.J."/>
        </authorList>
    </citation>
    <scope>NUCLEOTIDE SEQUENCE [LARGE SCALE GENOMIC DNA]</scope>
    <source>
        <strain evidence="10 13">BIOML-A13</strain>
        <strain evidence="11 12">BIOML-A3</strain>
    </source>
</reference>
<dbReference type="PROSITE" id="PS50850">
    <property type="entry name" value="MFS"/>
    <property type="match status" value="1"/>
</dbReference>
<feature type="transmembrane region" description="Helical" evidence="8">
    <location>
        <begin position="376"/>
        <end position="398"/>
    </location>
</feature>
<feature type="transmembrane region" description="Helical" evidence="8">
    <location>
        <begin position="143"/>
        <end position="169"/>
    </location>
</feature>
<keyword evidence="5 8" id="KW-0812">Transmembrane</keyword>
<evidence type="ECO:0000313" key="12">
    <source>
        <dbReference type="Proteomes" id="UP000443070"/>
    </source>
</evidence>
<dbReference type="Proteomes" id="UP000484547">
    <property type="component" value="Unassembled WGS sequence"/>
</dbReference>
<organism evidence="10 13">
    <name type="scientific">Phascolarctobacterium faecium</name>
    <dbReference type="NCBI Taxonomy" id="33025"/>
    <lineage>
        <taxon>Bacteria</taxon>
        <taxon>Bacillati</taxon>
        <taxon>Bacillota</taxon>
        <taxon>Negativicutes</taxon>
        <taxon>Acidaminococcales</taxon>
        <taxon>Acidaminococcaceae</taxon>
        <taxon>Phascolarctobacterium</taxon>
    </lineage>
</organism>
<feature type="transmembrane region" description="Helical" evidence="8">
    <location>
        <begin position="288"/>
        <end position="306"/>
    </location>
</feature>
<dbReference type="Proteomes" id="UP000443070">
    <property type="component" value="Unassembled WGS sequence"/>
</dbReference>
<evidence type="ECO:0000256" key="2">
    <source>
        <dbReference type="ARBA" id="ARBA00006236"/>
    </source>
</evidence>
<dbReference type="OrthoDB" id="9800416at2"/>
<accession>A0A7X2XHV2</accession>
<feature type="transmembrane region" description="Helical" evidence="8">
    <location>
        <begin position="349"/>
        <end position="370"/>
    </location>
</feature>
<feature type="transmembrane region" description="Helical" evidence="8">
    <location>
        <begin position="12"/>
        <end position="34"/>
    </location>
</feature>
<dbReference type="GO" id="GO:0005886">
    <property type="term" value="C:plasma membrane"/>
    <property type="evidence" value="ECO:0007669"/>
    <property type="project" value="UniProtKB-SubCell"/>
</dbReference>
<dbReference type="InterPro" id="IPR004812">
    <property type="entry name" value="Efflux_drug-R_Bcr/CmlA"/>
</dbReference>
<feature type="transmembrane region" description="Helical" evidence="8">
    <location>
        <begin position="257"/>
        <end position="276"/>
    </location>
</feature>
<dbReference type="Pfam" id="PF07690">
    <property type="entry name" value="MFS_1"/>
    <property type="match status" value="1"/>
</dbReference>
<feature type="transmembrane region" description="Helical" evidence="8">
    <location>
        <begin position="110"/>
        <end position="131"/>
    </location>
</feature>
<feature type="transmembrane region" description="Helical" evidence="8">
    <location>
        <begin position="175"/>
        <end position="192"/>
    </location>
</feature>
<evidence type="ECO:0000313" key="13">
    <source>
        <dbReference type="Proteomes" id="UP000484547"/>
    </source>
</evidence>
<keyword evidence="4 8" id="KW-1003">Cell membrane</keyword>
<sequence>MLTENASKIQQKYLGAKGLIVLIAVMNMFVPLSIDLYLPALPTIGIEFAATPLMVNLTLVSFFFFFAVGILLFGPVSDKYGRRKILLLGIVLYTLASGLCAFAGSIYSLIAYRIVQALGAGGMVAVSMAVVKDAFYGTTKNRVLALVQAMAVIAPMVAPVIGAFLLQFVSWRGTFVVLIAAGAVNLAASFFFEETLPESERYKGSFWSTFGRLAVVGKNVGFTGVLTVFSLLAAPYMAYVAVSSYVYVQYFGLSEQVYSYFFAANSFFAVVGPFLYMKLIGIVSPRQFTYGCFIFTVVSAAALLTVGSISPWWFLIAFLPVTIMESAARPFSTAILLDQQKTDIGSASSLINAVNTVFGSLGMMLGALNWSNFIEGLGIITAVCVTLAIAGWLALLHFKIRVEGL</sequence>
<keyword evidence="3 8" id="KW-0813">Transport</keyword>
<evidence type="ECO:0000256" key="3">
    <source>
        <dbReference type="ARBA" id="ARBA00022448"/>
    </source>
</evidence>
<evidence type="ECO:0000256" key="6">
    <source>
        <dbReference type="ARBA" id="ARBA00022989"/>
    </source>
</evidence>